<evidence type="ECO:0000259" key="15">
    <source>
        <dbReference type="PROSITE" id="PS50158"/>
    </source>
</evidence>
<feature type="region of interest" description="Disordered" evidence="13">
    <location>
        <begin position="362"/>
        <end position="401"/>
    </location>
</feature>
<dbReference type="PANTHER" id="PTHR37984">
    <property type="entry name" value="PROTEIN CBG26694"/>
    <property type="match status" value="1"/>
</dbReference>
<dbReference type="Pfam" id="PF03732">
    <property type="entry name" value="Retrotrans_gag"/>
    <property type="match status" value="1"/>
</dbReference>
<dbReference type="InterPro" id="IPR036397">
    <property type="entry name" value="RNaseH_sf"/>
</dbReference>
<dbReference type="SUPFAM" id="SSF56219">
    <property type="entry name" value="DNase I-like"/>
    <property type="match status" value="1"/>
</dbReference>
<feature type="compositionally biased region" description="Pro residues" evidence="13">
    <location>
        <begin position="1753"/>
        <end position="1768"/>
    </location>
</feature>
<dbReference type="Pfam" id="PF17921">
    <property type="entry name" value="Integrase_H2C2"/>
    <property type="match status" value="1"/>
</dbReference>
<feature type="region of interest" description="Disordered" evidence="13">
    <location>
        <begin position="1"/>
        <end position="45"/>
    </location>
</feature>
<keyword evidence="11" id="KW-0862">Zinc</keyword>
<dbReference type="PANTHER" id="PTHR37984:SF5">
    <property type="entry name" value="PROTEIN NYNRIN-LIKE"/>
    <property type="match status" value="1"/>
</dbReference>
<dbReference type="SUPFAM" id="SSF56672">
    <property type="entry name" value="DNA/RNA polymerases"/>
    <property type="match status" value="3"/>
</dbReference>
<dbReference type="PROSITE" id="PS50878">
    <property type="entry name" value="RT_POL"/>
    <property type="match status" value="1"/>
</dbReference>
<dbReference type="EMBL" id="BQNB010008757">
    <property type="protein sequence ID" value="GJS53889.1"/>
    <property type="molecule type" value="Genomic_DNA"/>
</dbReference>
<feature type="domain" description="Reverse transcriptase" evidence="16">
    <location>
        <begin position="926"/>
        <end position="1167"/>
    </location>
</feature>
<dbReference type="GO" id="GO:0003964">
    <property type="term" value="F:RNA-directed DNA polymerase activity"/>
    <property type="evidence" value="ECO:0007669"/>
    <property type="project" value="UniProtKB-KW"/>
</dbReference>
<dbReference type="InterPro" id="IPR041588">
    <property type="entry name" value="Integrase_H2C2"/>
</dbReference>
<dbReference type="PROSITE" id="PS50158">
    <property type="entry name" value="ZF_CCHC"/>
    <property type="match status" value="2"/>
</dbReference>
<dbReference type="Gene3D" id="3.10.10.10">
    <property type="entry name" value="HIV Type 1 Reverse Transcriptase, subunit A, domain 1"/>
    <property type="match status" value="1"/>
</dbReference>
<dbReference type="PROSITE" id="PS50102">
    <property type="entry name" value="RRM"/>
    <property type="match status" value="1"/>
</dbReference>
<evidence type="ECO:0000256" key="5">
    <source>
        <dbReference type="ARBA" id="ARBA00022750"/>
    </source>
</evidence>
<evidence type="ECO:0000256" key="9">
    <source>
        <dbReference type="ARBA" id="ARBA00023125"/>
    </source>
</evidence>
<dbReference type="Gene3D" id="1.10.340.70">
    <property type="match status" value="1"/>
</dbReference>
<dbReference type="Gene3D" id="4.10.60.10">
    <property type="entry name" value="Zinc finger, CCHC-type"/>
    <property type="match status" value="1"/>
</dbReference>
<dbReference type="InterPro" id="IPR036691">
    <property type="entry name" value="Endo/exonu/phosph_ase_sf"/>
</dbReference>
<keyword evidence="11" id="KW-0479">Metal-binding</keyword>
<dbReference type="Gene3D" id="3.30.420.10">
    <property type="entry name" value="Ribonuclease H-like superfamily/Ribonuclease H"/>
    <property type="match status" value="1"/>
</dbReference>
<feature type="region of interest" description="Disordered" evidence="13">
    <location>
        <begin position="287"/>
        <end position="336"/>
    </location>
</feature>
<dbReference type="PROSITE" id="PS50994">
    <property type="entry name" value="INTEGRASE"/>
    <property type="match status" value="1"/>
</dbReference>
<keyword evidence="4" id="KW-0540">Nuclease</keyword>
<dbReference type="InterPro" id="IPR043128">
    <property type="entry name" value="Rev_trsase/Diguanyl_cyclase"/>
</dbReference>
<proteinExistence type="predicted"/>
<protein>
    <submittedName>
        <fullName evidence="18">Reverse transcriptase domain-containing protein</fullName>
    </submittedName>
</protein>
<reference evidence="18" key="2">
    <citation type="submission" date="2022-01" db="EMBL/GenBank/DDBJ databases">
        <authorList>
            <person name="Yamashiro T."/>
            <person name="Shiraishi A."/>
            <person name="Satake H."/>
            <person name="Nakayama K."/>
        </authorList>
    </citation>
    <scope>NUCLEOTIDE SEQUENCE</scope>
</reference>
<dbReference type="CDD" id="cd01647">
    <property type="entry name" value="RT_LTR"/>
    <property type="match status" value="1"/>
</dbReference>
<dbReference type="SMART" id="SM00360">
    <property type="entry name" value="RRM"/>
    <property type="match status" value="1"/>
</dbReference>
<evidence type="ECO:0000256" key="12">
    <source>
        <dbReference type="PROSITE-ProRule" id="PRU00176"/>
    </source>
</evidence>
<feature type="compositionally biased region" description="Polar residues" evidence="13">
    <location>
        <begin position="2355"/>
        <end position="2365"/>
    </location>
</feature>
<dbReference type="InterPro" id="IPR050951">
    <property type="entry name" value="Retrovirus_Pol_polyprotein"/>
</dbReference>
<dbReference type="InterPro" id="IPR041577">
    <property type="entry name" value="RT_RNaseH_2"/>
</dbReference>
<evidence type="ECO:0000259" key="17">
    <source>
        <dbReference type="PROSITE" id="PS50994"/>
    </source>
</evidence>
<organism evidence="18 19">
    <name type="scientific">Tanacetum coccineum</name>
    <dbReference type="NCBI Taxonomy" id="301880"/>
    <lineage>
        <taxon>Eukaryota</taxon>
        <taxon>Viridiplantae</taxon>
        <taxon>Streptophyta</taxon>
        <taxon>Embryophyta</taxon>
        <taxon>Tracheophyta</taxon>
        <taxon>Spermatophyta</taxon>
        <taxon>Magnoliopsida</taxon>
        <taxon>eudicotyledons</taxon>
        <taxon>Gunneridae</taxon>
        <taxon>Pentapetalae</taxon>
        <taxon>asterids</taxon>
        <taxon>campanulids</taxon>
        <taxon>Asterales</taxon>
        <taxon>Asteraceae</taxon>
        <taxon>Asteroideae</taxon>
        <taxon>Anthemideae</taxon>
        <taxon>Anthemidinae</taxon>
        <taxon>Tanacetum</taxon>
    </lineage>
</organism>
<comment type="caution">
    <text evidence="18">The sequence shown here is derived from an EMBL/GenBank/DDBJ whole genome shotgun (WGS) entry which is preliminary data.</text>
</comment>
<dbReference type="InterPro" id="IPR005162">
    <property type="entry name" value="Retrotrans_gag_dom"/>
</dbReference>
<keyword evidence="11" id="KW-0863">Zinc-finger</keyword>
<keyword evidence="1" id="KW-0645">Protease</keyword>
<dbReference type="Pfam" id="PF00078">
    <property type="entry name" value="RVT_1"/>
    <property type="match status" value="2"/>
</dbReference>
<feature type="region of interest" description="Disordered" evidence="13">
    <location>
        <begin position="2106"/>
        <end position="2142"/>
    </location>
</feature>
<dbReference type="Pfam" id="PF03372">
    <property type="entry name" value="Exo_endo_phos"/>
    <property type="match status" value="1"/>
</dbReference>
<evidence type="ECO:0000259" key="14">
    <source>
        <dbReference type="PROSITE" id="PS50102"/>
    </source>
</evidence>
<evidence type="ECO:0000256" key="4">
    <source>
        <dbReference type="ARBA" id="ARBA00022722"/>
    </source>
</evidence>
<keyword evidence="3" id="KW-0548">Nucleotidyltransferase</keyword>
<reference evidence="18" key="1">
    <citation type="journal article" date="2022" name="Int. J. Mol. Sci.">
        <title>Draft Genome of Tanacetum Coccineum: Genomic Comparison of Closely Related Tanacetum-Family Plants.</title>
        <authorList>
            <person name="Yamashiro T."/>
            <person name="Shiraishi A."/>
            <person name="Nakayama K."/>
            <person name="Satake H."/>
        </authorList>
    </citation>
    <scope>NUCLEOTIDE SEQUENCE</scope>
</reference>
<dbReference type="Pfam" id="PF17917">
    <property type="entry name" value="RT_RNaseH"/>
    <property type="match status" value="1"/>
</dbReference>
<keyword evidence="9" id="KW-0238">DNA-binding</keyword>
<dbReference type="InterPro" id="IPR012337">
    <property type="entry name" value="RNaseH-like_sf"/>
</dbReference>
<evidence type="ECO:0000256" key="13">
    <source>
        <dbReference type="SAM" id="MobiDB-lite"/>
    </source>
</evidence>
<feature type="domain" description="Integrase catalytic" evidence="17">
    <location>
        <begin position="2997"/>
        <end position="3119"/>
    </location>
</feature>
<feature type="region of interest" description="Disordered" evidence="13">
    <location>
        <begin position="1749"/>
        <end position="1929"/>
    </location>
</feature>
<feature type="domain" description="RRM" evidence="14">
    <location>
        <begin position="60"/>
        <end position="127"/>
    </location>
</feature>
<keyword evidence="2" id="KW-0808">Transferase</keyword>
<keyword evidence="19" id="KW-1185">Reference proteome</keyword>
<feature type="region of interest" description="Disordered" evidence="13">
    <location>
        <begin position="2341"/>
        <end position="2367"/>
    </location>
</feature>
<dbReference type="SUPFAM" id="SSF53098">
    <property type="entry name" value="Ribonuclease H-like"/>
    <property type="match status" value="1"/>
</dbReference>
<dbReference type="InterPro" id="IPR043502">
    <property type="entry name" value="DNA/RNA_pol_sf"/>
</dbReference>
<feature type="domain" description="CCHC-type" evidence="15">
    <location>
        <begin position="2446"/>
        <end position="2461"/>
    </location>
</feature>
<keyword evidence="7" id="KW-0378">Hydrolase</keyword>
<keyword evidence="5" id="KW-0064">Aspartyl protease</keyword>
<feature type="compositionally biased region" description="Polar residues" evidence="13">
    <location>
        <begin position="2115"/>
        <end position="2126"/>
    </location>
</feature>
<dbReference type="Gene3D" id="3.30.70.330">
    <property type="match status" value="1"/>
</dbReference>
<dbReference type="SUPFAM" id="SSF57756">
    <property type="entry name" value="Retrovirus zinc finger-like domains"/>
    <property type="match status" value="1"/>
</dbReference>
<dbReference type="InterPro" id="IPR012677">
    <property type="entry name" value="Nucleotide-bd_a/b_plait_sf"/>
</dbReference>
<dbReference type="Pfam" id="PF00098">
    <property type="entry name" value="zf-CCHC"/>
    <property type="match status" value="2"/>
</dbReference>
<gene>
    <name evidence="18" type="ORF">Tco_0627251</name>
</gene>
<evidence type="ECO:0000256" key="6">
    <source>
        <dbReference type="ARBA" id="ARBA00022759"/>
    </source>
</evidence>
<dbReference type="Proteomes" id="UP001151760">
    <property type="component" value="Unassembled WGS sequence"/>
</dbReference>
<dbReference type="Pfam" id="PF08284">
    <property type="entry name" value="RVP_2"/>
    <property type="match status" value="1"/>
</dbReference>
<evidence type="ECO:0000313" key="18">
    <source>
        <dbReference type="EMBL" id="GJS53889.1"/>
    </source>
</evidence>
<dbReference type="InterPro" id="IPR005135">
    <property type="entry name" value="Endo/exonuclease/phosphatase"/>
</dbReference>
<sequence>MGSRTDFDKANQWNNQDDGWTHVNRKKKEVRANNRSHSNHYRAGIKPPSDFDKVMKSKATSFFFTNFPDSWDSSALWKMFGRYGRVVDVYIAFKKTKRDTRFGFVRFINLRDTNSFERRLKVKPRQQQHRPGNSFKETLLGSRNFSTSREPDPIIIEEDESIKCRLENCWVGQAKNLQVLQNAWDIMQNNGLGDCNEKYLLCKSIVKNFGKLLEINKLDFDSKMLLPVKCVVLMSNMVEVKKPVNVIPKGNTFPVMIYEERFNTSSFISPPSSNDDEDSMFEEEFIGPSMANGDHDDHHRCSDSCEDEKLKAAHSSTPSPKASSEHEIRSDKDSNDEVVLESLYESQGGSPFLDVGQSAKNLEQDLSPTPNGLHPTCDSKAANDSGSTQSAYLPSNNGNNRPAQCIIEPELEHVLDLNAPPEVVGDQELDELLSSFQRISDLANDPHPTDGKKKITKHKKKKLMVGDTYFSQVLVSQNKEVIVDDDCVLSVIMIGISLNCNGLGLGSNTKKSQVKSLVECESPLFIGIQETKFDSINDFIIRSIWPRPYIEYAFSSSVGASGGILTLWDNRSFTVEHRIFDRNFVGVVGSWYGVASKVGLLNIYSPQGASQKDALWCAIDGLISSFDAIWIIFGDFNAVRCVDERAGSNFDINEANSFNDFISRNGLVDIPLGCRRFTKFDRDGKKASKLDRFLVTSNFLNNWKDPSVSVLCRSYSDHCPILLRVGLPDFGPKPFKIFDKWVGNEEILNIISNSWGASAFEHGLINPIDIDKTDEWLMGLEQLDKLYREDLKQKSRLRWAVEGDENTRFFHSLLKHKFANSMIRSININGVWCDSPNLIKFYAVEHFDSRFKEHDRDRPSFCNSLFRGLSVEDSSFLESPISMDEIKEAVWSCDGSKAPGPDGFNFKFIKFYWDVIKQDIWSCIKHFEATGIITRGCNPSFIVLIPKSKDPLSFSDYRPISLIGCVYKIISKILANRLAKVISSIIGPNQSAFIAGRQILDGRLIANEILRMASIEDHKLLLFKVDFEKAFDSVNWKFLMDIMEQMGFGGTWRKWIFSCISSASISVLINGSPSKEFVMERGLRQGDPLSPFLFLFVVEALQVSILDACNKGLFKGVYLADTSGLKINLAKSRLFGIGVYSEDVEVVASSLGCSHDILPFMYLGLPVGKRMILCDGWVEVINRFRSRLSAWKAKSISIGDIDKGGLGVGSLFAKNLSLLGKWKWQFLTKNEALWRIVIKEFYGDDGGFGAVANTPIRGGVWCDILKALSNIEEIDTSFKNSFFLKVSNDSDILFWKDPWCVGGSRLMDLFPRLFALHSFQDCKVCDRWGLVNDIWVGTWDWRFQPRGRALNDLSLLVDMIDNISLSRDGIDKWSWSYEAASMFKVKTLSKSIQNAHFSDSILGKTHVWNSWTPRKVNIFIWRASLDRLPTRHNLSSCGVAITVRSCPFCDCETGSSVYSKIDLRSCYHQLRVRDEDIPKTAFRTRYGHYEFQVMPFGLTNALAVLMDLMNRVCKPYLDKFVIVFIDDILIYSRNKEEHANHLRIILELLKKEKLYAKFSKCDFWIRIVQFLGHLIDSQGLHVDPAKIEALCEAQILALPKGNDNFVVYWDCITPSRSRKRCLNAKERSLCICIRQLKPNEENYTTHDLELGAIVFALKIWRRYLYGIRRSRIPIIKVRWNSKRGPEFTWEREDQFREKYENIVMSSASSAVTYTSVYTDSEPGRVFWGADEEISDGGVPRVIVLGYDGLPMQPVDPPSPDYVPGPEHPMCPEDEAPMEDQPLPADASPVALSPGYVPDSDPEEDSEEEHADYPADGGDGDDEPSDDDTDDDDADDDEEPFEDEEDDEEEEEHLAPADSSAIPIVDPVPSAGDTEAFETDESAPTPRPPQIRIPFAQTLSVGTERSVRTETTDVPLPSPSPLTTGPTDVGAPLGYRAVGIRMRAADASPPLSLPPTSPRTDIPEAEMPPRKRACLTTPAPGYEIGESSAAGAARQPGPTPALDTWDEIVEAMMEIAPTTLEGVDQRVTKALILFNTLYRERLQHRRTALAMDREAVYARIAWTSSEERSAAIEAHVRTLEAQVATLITQTTSLQTQLTTSLGRIATLEARDPEPQDGTTEAGSSKNVTNKRARGQTPHHNAPTTTVTEAQLQALIDQGVAAALAERDASRSRDGDNSHGHEEVVWLTQWGEKDESVFLISNCAITSQVKFASCTLQGSALTWWNSHVRAVGQDVAYTMPWTALKRMITDKYCPRGEIKKLESEYWNLKVRGTDLMTYNQRFQELALMCDRMFPEESAKVERYVGGLPDMIHGSVKASKPQSMQEAIEFATEMMDKKMITAAERQAENKRKIEETPRNTQNQQQPFKRNNVARAYTAGPGDKKPYGGTKPLCAKCNYHHDGPCTLKCTNCKKLGHSARDCKVRPTANNNNNNNNNQRTQGTNPRVITCFECGVQGHYKSDCPKLKNGNQGNRAGNGNAVARAYVVGSAGTNPNSNVVTGIIWVNTLIRGCTLNFLNHPFNIDLMPVEMGSFDVIIGMDWLAKYHAQQWSRVLIEHHLVHQGTKVFAGGMSYLSSTGYYEKGGRQVEGEADLREVLIVKDCPENKQEHAEHLKLILELLKKEQLYAKFSKCEFWIPKVQFLGHVIDSQGIHVDPAKIESVKDWASPKSATEIRQFLGLAGYYRRFIEGFSKIAKPMTKLTQKKIKFDWSDKAEAAFQLIKQKLCSAPILALPEGNEDFIAYCDASIKGLGAVLMQREKVIAYASRQLKIHEKNYTTHDLELGAVVFALKIWRHYLYGTKCIVFNDHKSLQHILNQKELNMRQRRWLELLSDYDCEIRYHPRKANVVADALSRKERVKPLRVWALVMTIVLDLPKRILEAQIEARKPKNLKSKEVGGMLIENLKDPEKPRKEKLEPRADGTLCLNNKSWLPRYGDLRTLIMHESHKSKYSVHPGSDKMYQDMKQLYWWPNMKADIATYVSKCLTCLRVKAEHQKPSGLLVQPAIPQWKWDNITMDFVTKLPRTQSGNDTIWVIVDRLTKSAHFLPMRETDPMDKLARLYLKEVVTRHGIPVSIICDRDPRFTSNFWRSFQKAMGTRLDMSTAYHPETDGQSERTIQTLEDMLRACVIDFGNGWEGHLPLIVLYNNSYLAVLSCPFEAHYMAECVVDVCWVDMSVGEDAGLPVRTWS</sequence>
<dbReference type="Pfam" id="PF17919">
    <property type="entry name" value="RT_RNaseH_2"/>
    <property type="match status" value="1"/>
</dbReference>
<feature type="compositionally biased region" description="Acidic residues" evidence="13">
    <location>
        <begin position="1817"/>
        <end position="1851"/>
    </location>
</feature>
<evidence type="ECO:0000259" key="16">
    <source>
        <dbReference type="PROSITE" id="PS50878"/>
    </source>
</evidence>
<dbReference type="SUPFAM" id="SSF54928">
    <property type="entry name" value="RNA-binding domain, RBD"/>
    <property type="match status" value="1"/>
</dbReference>
<dbReference type="Gene3D" id="3.30.70.270">
    <property type="match status" value="3"/>
</dbReference>
<feature type="compositionally biased region" description="Basic and acidic residues" evidence="13">
    <location>
        <begin position="293"/>
        <end position="311"/>
    </location>
</feature>
<keyword evidence="10" id="KW-0511">Multifunctional enzyme</keyword>
<dbReference type="CDD" id="cd01650">
    <property type="entry name" value="RT_nLTR_like"/>
    <property type="match status" value="1"/>
</dbReference>
<feature type="compositionally biased region" description="Acidic residues" evidence="13">
    <location>
        <begin position="1799"/>
        <end position="1809"/>
    </location>
</feature>
<evidence type="ECO:0000256" key="11">
    <source>
        <dbReference type="PROSITE-ProRule" id="PRU00047"/>
    </source>
</evidence>
<evidence type="ECO:0000256" key="1">
    <source>
        <dbReference type="ARBA" id="ARBA00022670"/>
    </source>
</evidence>
<feature type="compositionally biased region" description="Basic and acidic residues" evidence="13">
    <location>
        <begin position="2341"/>
        <end position="2354"/>
    </location>
</feature>
<keyword evidence="8 18" id="KW-0695">RNA-directed DNA polymerase</keyword>
<feature type="compositionally biased region" description="Polar residues" evidence="13">
    <location>
        <begin position="382"/>
        <end position="401"/>
    </location>
</feature>
<dbReference type="InterPro" id="IPR000504">
    <property type="entry name" value="RRM_dom"/>
</dbReference>
<dbReference type="InterPro" id="IPR035979">
    <property type="entry name" value="RBD_domain_sf"/>
</dbReference>
<name>A0ABQ4WLX1_9ASTR</name>
<dbReference type="Gene3D" id="3.60.10.10">
    <property type="entry name" value="Endonuclease/exonuclease/phosphatase"/>
    <property type="match status" value="1"/>
</dbReference>
<evidence type="ECO:0000256" key="8">
    <source>
        <dbReference type="ARBA" id="ARBA00022918"/>
    </source>
</evidence>
<dbReference type="InterPro" id="IPR001878">
    <property type="entry name" value="Znf_CCHC"/>
</dbReference>
<dbReference type="CDD" id="cd09274">
    <property type="entry name" value="RNase_HI_RT_Ty3"/>
    <property type="match status" value="1"/>
</dbReference>
<dbReference type="InterPro" id="IPR001584">
    <property type="entry name" value="Integrase_cat-core"/>
</dbReference>
<accession>A0ABQ4WLX1</accession>
<dbReference type="InterPro" id="IPR036875">
    <property type="entry name" value="Znf_CCHC_sf"/>
</dbReference>
<evidence type="ECO:0000256" key="10">
    <source>
        <dbReference type="ARBA" id="ARBA00023268"/>
    </source>
</evidence>
<keyword evidence="12" id="KW-0694">RNA-binding</keyword>
<evidence type="ECO:0000256" key="3">
    <source>
        <dbReference type="ARBA" id="ARBA00022695"/>
    </source>
</evidence>
<keyword evidence="6" id="KW-0255">Endonuclease</keyword>
<evidence type="ECO:0000313" key="19">
    <source>
        <dbReference type="Proteomes" id="UP001151760"/>
    </source>
</evidence>
<dbReference type="InterPro" id="IPR041373">
    <property type="entry name" value="RT_RNaseH"/>
</dbReference>
<feature type="domain" description="CCHC-type" evidence="15">
    <location>
        <begin position="2404"/>
        <end position="2419"/>
    </location>
</feature>
<dbReference type="SMART" id="SM00343">
    <property type="entry name" value="ZnF_C2HC"/>
    <property type="match status" value="2"/>
</dbReference>
<feature type="region of interest" description="Disordered" evidence="13">
    <location>
        <begin position="1946"/>
        <end position="1966"/>
    </location>
</feature>
<evidence type="ECO:0000256" key="7">
    <source>
        <dbReference type="ARBA" id="ARBA00022801"/>
    </source>
</evidence>
<dbReference type="CDD" id="cd00590">
    <property type="entry name" value="RRM_SF"/>
    <property type="match status" value="1"/>
</dbReference>
<evidence type="ECO:0000256" key="2">
    <source>
        <dbReference type="ARBA" id="ARBA00022679"/>
    </source>
</evidence>
<feature type="compositionally biased region" description="Basic and acidic residues" evidence="13">
    <location>
        <begin position="323"/>
        <end position="335"/>
    </location>
</feature>
<dbReference type="Pfam" id="PF00076">
    <property type="entry name" value="RRM_1"/>
    <property type="match status" value="1"/>
</dbReference>
<dbReference type="InterPro" id="IPR000477">
    <property type="entry name" value="RT_dom"/>
</dbReference>